<dbReference type="EMBL" id="CP041659">
    <property type="protein sequence ID" value="QDP19904.1"/>
    <property type="molecule type" value="Genomic_DNA"/>
</dbReference>
<dbReference type="Pfam" id="PF01272">
    <property type="entry name" value="GreA_GreB"/>
    <property type="match status" value="1"/>
</dbReference>
<evidence type="ECO:0000259" key="1">
    <source>
        <dbReference type="Pfam" id="PF01272"/>
    </source>
</evidence>
<keyword evidence="2" id="KW-0808">Transferase</keyword>
<dbReference type="GO" id="GO:0003677">
    <property type="term" value="F:DNA binding"/>
    <property type="evidence" value="ECO:0007669"/>
    <property type="project" value="InterPro"/>
</dbReference>
<dbReference type="RefSeq" id="WP_147494353.1">
    <property type="nucleotide sequence ID" value="NZ_CP041659.1"/>
</dbReference>
<sequence length="155" mass="17235">MSVAFRRECDEEHLEPRFELPIPPGPNLVTKRGLDQIQARNDQIDETLQRLLTVEERKAVLRDARYWRQRLASARLALPADGHAVAFGTRVTFIRDCQTVTLELVGHDESDPATNRIAFTAPLARVLIGAEVGDEIDFAGANQPLLVTEIAALPV</sequence>
<organism evidence="2 3">
    <name type="scientific">Sphingomonas xanthus</name>
    <dbReference type="NCBI Taxonomy" id="2594473"/>
    <lineage>
        <taxon>Bacteria</taxon>
        <taxon>Pseudomonadati</taxon>
        <taxon>Pseudomonadota</taxon>
        <taxon>Alphaproteobacteria</taxon>
        <taxon>Sphingomonadales</taxon>
        <taxon>Sphingomonadaceae</taxon>
        <taxon>Sphingomonas</taxon>
    </lineage>
</organism>
<protein>
    <submittedName>
        <fullName evidence="2">Nucleoside-diphosphate kinase</fullName>
    </submittedName>
</protein>
<dbReference type="AlphaFoldDB" id="A0A516ISU0"/>
<dbReference type="KEGG" id="sxa:FMM02_08005"/>
<dbReference type="Proteomes" id="UP000321857">
    <property type="component" value="Chromosome"/>
</dbReference>
<keyword evidence="2" id="KW-0418">Kinase</keyword>
<keyword evidence="3" id="KW-1185">Reference proteome</keyword>
<name>A0A516ISU0_9SPHN</name>
<proteinExistence type="predicted"/>
<dbReference type="GO" id="GO:0032784">
    <property type="term" value="P:regulation of DNA-templated transcription elongation"/>
    <property type="evidence" value="ECO:0007669"/>
    <property type="project" value="InterPro"/>
</dbReference>
<dbReference type="InterPro" id="IPR036953">
    <property type="entry name" value="GreA/GreB_C_sf"/>
</dbReference>
<evidence type="ECO:0000313" key="3">
    <source>
        <dbReference type="Proteomes" id="UP000321857"/>
    </source>
</evidence>
<dbReference type="InterPro" id="IPR001437">
    <property type="entry name" value="Tscrpt_elong_fac_GreA/B_C"/>
</dbReference>
<dbReference type="OrthoDB" id="8537952at2"/>
<reference evidence="2 3" key="1">
    <citation type="submission" date="2019-07" db="EMBL/GenBank/DDBJ databases">
        <title>Sphingomonas AE3 Genome sequencing and assembly.</title>
        <authorList>
            <person name="Kim H."/>
        </authorList>
    </citation>
    <scope>NUCLEOTIDE SEQUENCE [LARGE SCALE GENOMIC DNA]</scope>
    <source>
        <strain evidence="2 3">AE3</strain>
    </source>
</reference>
<dbReference type="SUPFAM" id="SSF54534">
    <property type="entry name" value="FKBP-like"/>
    <property type="match status" value="1"/>
</dbReference>
<dbReference type="Gene3D" id="3.10.50.30">
    <property type="entry name" value="Transcription elongation factor, GreA/GreB, C-terminal domain"/>
    <property type="match status" value="1"/>
</dbReference>
<evidence type="ECO:0000313" key="2">
    <source>
        <dbReference type="EMBL" id="QDP19904.1"/>
    </source>
</evidence>
<gene>
    <name evidence="2" type="ORF">FMM02_08005</name>
</gene>
<accession>A0A516ISU0</accession>
<dbReference type="GO" id="GO:0016301">
    <property type="term" value="F:kinase activity"/>
    <property type="evidence" value="ECO:0007669"/>
    <property type="project" value="UniProtKB-KW"/>
</dbReference>
<feature type="domain" description="Transcription elongation factor GreA/GreB C-terminal" evidence="1">
    <location>
        <begin position="84"/>
        <end position="142"/>
    </location>
</feature>